<evidence type="ECO:0000313" key="3">
    <source>
        <dbReference type="Proteomes" id="UP000276232"/>
    </source>
</evidence>
<evidence type="ECO:0000313" key="2">
    <source>
        <dbReference type="EMBL" id="ROP44812.1"/>
    </source>
</evidence>
<dbReference type="Gene3D" id="2.40.33.20">
    <property type="entry name" value="PK beta-barrel domain-like"/>
    <property type="match status" value="1"/>
</dbReference>
<dbReference type="EMBL" id="RJKN01000002">
    <property type="protein sequence ID" value="ROP44812.1"/>
    <property type="molecule type" value="Genomic_DNA"/>
</dbReference>
<dbReference type="SUPFAM" id="SSF50800">
    <property type="entry name" value="PK beta-barrel domain-like"/>
    <property type="match status" value="1"/>
</dbReference>
<proteinExistence type="predicted"/>
<keyword evidence="3" id="KW-1185">Reference proteome</keyword>
<name>A0A3N1HR00_9ACTN</name>
<organism evidence="2 3">
    <name type="scientific">Pseudokineococcus lusitanus</name>
    <dbReference type="NCBI Taxonomy" id="763993"/>
    <lineage>
        <taxon>Bacteria</taxon>
        <taxon>Bacillati</taxon>
        <taxon>Actinomycetota</taxon>
        <taxon>Actinomycetes</taxon>
        <taxon>Kineosporiales</taxon>
        <taxon>Kineosporiaceae</taxon>
        <taxon>Pseudokineococcus</taxon>
    </lineage>
</organism>
<gene>
    <name evidence="2" type="ORF">EDC03_0942</name>
</gene>
<dbReference type="InParanoid" id="A0A3N1HR00"/>
<dbReference type="GO" id="GO:0030151">
    <property type="term" value="F:molybdenum ion binding"/>
    <property type="evidence" value="ECO:0007669"/>
    <property type="project" value="InterPro"/>
</dbReference>
<evidence type="ECO:0000259" key="1">
    <source>
        <dbReference type="PROSITE" id="PS51340"/>
    </source>
</evidence>
<feature type="domain" description="MOSC" evidence="1">
    <location>
        <begin position="51"/>
        <end position="201"/>
    </location>
</feature>
<sequence length="214" mass="21951">MPAPEPADDADPAALADLPCRTPVEVLSLLASPEHHYFGRARDGSPHPPSPSLDRVEVVAGKGVVGDRFFGKAAHMDAAVTLLAVEALEGVAADLGLATPEDPLGGLDPRLARRNVLLRGAPVVALVGADLALDQRATGGDVVRFSGRRQAAPCAWMDAVLAPGAHPALRGRGGLRCVPTSSGVLVVGPAELRTAEPVDPPAAGVPVLRRGRLP</sequence>
<accession>A0A3N1HR00</accession>
<dbReference type="GO" id="GO:0030170">
    <property type="term" value="F:pyridoxal phosphate binding"/>
    <property type="evidence" value="ECO:0007669"/>
    <property type="project" value="InterPro"/>
</dbReference>
<protein>
    <recommendedName>
        <fullName evidence="1">MOSC domain-containing protein</fullName>
    </recommendedName>
</protein>
<dbReference type="InterPro" id="IPR005302">
    <property type="entry name" value="MoCF_Sase_C"/>
</dbReference>
<reference evidence="2 3" key="1">
    <citation type="journal article" date="2015" name="Stand. Genomic Sci.">
        <title>Genomic Encyclopedia of Bacterial and Archaeal Type Strains, Phase III: the genomes of soil and plant-associated and newly described type strains.</title>
        <authorList>
            <person name="Whitman W.B."/>
            <person name="Woyke T."/>
            <person name="Klenk H.P."/>
            <person name="Zhou Y."/>
            <person name="Lilburn T.G."/>
            <person name="Beck B.J."/>
            <person name="De Vos P."/>
            <person name="Vandamme P."/>
            <person name="Eisen J.A."/>
            <person name="Garrity G."/>
            <person name="Hugenholtz P."/>
            <person name="Kyrpides N.C."/>
        </authorList>
    </citation>
    <scope>NUCLEOTIDE SEQUENCE [LARGE SCALE GENOMIC DNA]</scope>
    <source>
        <strain evidence="2 3">CECT 7306</strain>
    </source>
</reference>
<comment type="caution">
    <text evidence="2">The sequence shown here is derived from an EMBL/GenBank/DDBJ whole genome shotgun (WGS) entry which is preliminary data.</text>
</comment>
<dbReference type="GO" id="GO:0003824">
    <property type="term" value="F:catalytic activity"/>
    <property type="evidence" value="ECO:0007669"/>
    <property type="project" value="InterPro"/>
</dbReference>
<dbReference type="Proteomes" id="UP000276232">
    <property type="component" value="Unassembled WGS sequence"/>
</dbReference>
<dbReference type="PROSITE" id="PS51340">
    <property type="entry name" value="MOSC"/>
    <property type="match status" value="1"/>
</dbReference>
<dbReference type="InterPro" id="IPR011037">
    <property type="entry name" value="Pyrv_Knase-like_insert_dom_sf"/>
</dbReference>
<dbReference type="AlphaFoldDB" id="A0A3N1HR00"/>
<dbReference type="RefSeq" id="WP_241967033.1">
    <property type="nucleotide sequence ID" value="NZ_RJKN01000002.1"/>
</dbReference>